<dbReference type="GO" id="GO:0032259">
    <property type="term" value="P:methylation"/>
    <property type="evidence" value="ECO:0007669"/>
    <property type="project" value="UniProtKB-KW"/>
</dbReference>
<name>A0A3B0ZAY2_9ZZZZ</name>
<keyword evidence="3" id="KW-0949">S-adenosyl-L-methionine</keyword>
<organism evidence="5">
    <name type="scientific">hydrothermal vent metagenome</name>
    <dbReference type="NCBI Taxonomy" id="652676"/>
    <lineage>
        <taxon>unclassified sequences</taxon>
        <taxon>metagenomes</taxon>
        <taxon>ecological metagenomes</taxon>
    </lineage>
</organism>
<dbReference type="Pfam" id="PF02590">
    <property type="entry name" value="SPOUT_MTase"/>
    <property type="match status" value="1"/>
</dbReference>
<dbReference type="PIRSF" id="PIRSF004505">
    <property type="entry name" value="MT_bac"/>
    <property type="match status" value="1"/>
</dbReference>
<proteinExistence type="inferred from homology"/>
<dbReference type="AlphaFoldDB" id="A0A3B0ZAY2"/>
<accession>A0A3B0ZAY2</accession>
<reference evidence="5" key="1">
    <citation type="submission" date="2018-06" db="EMBL/GenBank/DDBJ databases">
        <authorList>
            <person name="Zhirakovskaya E."/>
        </authorList>
    </citation>
    <scope>NUCLEOTIDE SEQUENCE</scope>
</reference>
<protein>
    <submittedName>
        <fullName evidence="5">23S rRNA (Pseudouridine(1915)-N(3))-methyltransferase</fullName>
        <ecNumber evidence="5">2.1.1.177</ecNumber>
    </submittedName>
</protein>
<dbReference type="InterPro" id="IPR029026">
    <property type="entry name" value="tRNA_m1G_MTases_N"/>
</dbReference>
<sequence length="157" mass="17392">MQIHLIAVGSKMPRWVTEGYEEFARRLPAECRLRLVEITAGKRGKNADVVRLTQEEGEKMLAAIPKGAQVVALEVSGKDWSTEQLSTQLDGWLHGGCDLALLVGGPEGLAPSCRARADQLWSLSRLTYPHPLVRVVVAEQLYRAWSLLKGHPYHRAG</sequence>
<evidence type="ECO:0000256" key="3">
    <source>
        <dbReference type="ARBA" id="ARBA00022691"/>
    </source>
</evidence>
<dbReference type="InterPro" id="IPR029028">
    <property type="entry name" value="Alpha/beta_knot_MTases"/>
</dbReference>
<dbReference type="InterPro" id="IPR003742">
    <property type="entry name" value="RlmH-like"/>
</dbReference>
<evidence type="ECO:0000256" key="2">
    <source>
        <dbReference type="ARBA" id="ARBA00022679"/>
    </source>
</evidence>
<dbReference type="GO" id="GO:0008168">
    <property type="term" value="F:methyltransferase activity"/>
    <property type="evidence" value="ECO:0007669"/>
    <property type="project" value="UniProtKB-KW"/>
</dbReference>
<dbReference type="SUPFAM" id="SSF75217">
    <property type="entry name" value="alpha/beta knot"/>
    <property type="match status" value="1"/>
</dbReference>
<gene>
    <name evidence="5" type="ORF">MNBD_GAMMA18-1685</name>
</gene>
<dbReference type="GO" id="GO:0006364">
    <property type="term" value="P:rRNA processing"/>
    <property type="evidence" value="ECO:0007669"/>
    <property type="project" value="InterPro"/>
</dbReference>
<keyword evidence="2 5" id="KW-0808">Transferase</keyword>
<dbReference type="NCBIfam" id="NF000986">
    <property type="entry name" value="PRK00103.1-4"/>
    <property type="match status" value="1"/>
</dbReference>
<dbReference type="PANTHER" id="PTHR33603">
    <property type="entry name" value="METHYLTRANSFERASE"/>
    <property type="match status" value="1"/>
</dbReference>
<dbReference type="CDD" id="cd18081">
    <property type="entry name" value="RlmH-like"/>
    <property type="match status" value="1"/>
</dbReference>
<evidence type="ECO:0000256" key="4">
    <source>
        <dbReference type="ARBA" id="ARBA00038303"/>
    </source>
</evidence>
<keyword evidence="1 5" id="KW-0489">Methyltransferase</keyword>
<evidence type="ECO:0000256" key="1">
    <source>
        <dbReference type="ARBA" id="ARBA00022603"/>
    </source>
</evidence>
<dbReference type="NCBIfam" id="TIGR00246">
    <property type="entry name" value="tRNA_RlmH_YbeA"/>
    <property type="match status" value="1"/>
</dbReference>
<dbReference type="PANTHER" id="PTHR33603:SF1">
    <property type="entry name" value="RIBOSOMAL RNA LARGE SUBUNIT METHYLTRANSFERASE H"/>
    <property type="match status" value="1"/>
</dbReference>
<dbReference type="EC" id="2.1.1.177" evidence="5"/>
<evidence type="ECO:0000313" key="5">
    <source>
        <dbReference type="EMBL" id="VAW84637.1"/>
    </source>
</evidence>
<comment type="similarity">
    <text evidence="4">Belongs to the RNA methyltransferase RlmH family.</text>
</comment>
<dbReference type="EMBL" id="UOFP01000061">
    <property type="protein sequence ID" value="VAW84637.1"/>
    <property type="molecule type" value="Genomic_DNA"/>
</dbReference>
<dbReference type="HAMAP" id="MF_00658">
    <property type="entry name" value="23SrRNA_methyltr_H"/>
    <property type="match status" value="1"/>
</dbReference>
<dbReference type="Gene3D" id="3.40.1280.10">
    <property type="match status" value="1"/>
</dbReference>